<evidence type="ECO:0000256" key="1">
    <source>
        <dbReference type="SAM" id="Phobius"/>
    </source>
</evidence>
<dbReference type="STRING" id="218672.SAMN04489759_102549"/>
<protein>
    <submittedName>
        <fullName evidence="3">Anti-sigma-K factor RskA</fullName>
    </submittedName>
</protein>
<proteinExistence type="predicted"/>
<gene>
    <name evidence="3" type="ORF">SAMN04489759_102549</name>
</gene>
<dbReference type="AlphaFoldDB" id="A0A1G7MG30"/>
<evidence type="ECO:0000313" key="4">
    <source>
        <dbReference type="Proteomes" id="UP000199399"/>
    </source>
</evidence>
<evidence type="ECO:0000313" key="3">
    <source>
        <dbReference type="EMBL" id="SDF60574.1"/>
    </source>
</evidence>
<dbReference type="Proteomes" id="UP000199399">
    <property type="component" value="Unassembled WGS sequence"/>
</dbReference>
<dbReference type="PANTHER" id="PTHR37461">
    <property type="entry name" value="ANTI-SIGMA-K FACTOR RSKA"/>
    <property type="match status" value="1"/>
</dbReference>
<keyword evidence="1" id="KW-1133">Transmembrane helix</keyword>
<dbReference type="InterPro" id="IPR051474">
    <property type="entry name" value="Anti-sigma-K/W_factor"/>
</dbReference>
<dbReference type="InterPro" id="IPR018764">
    <property type="entry name" value="RskA_C"/>
</dbReference>
<dbReference type="GO" id="GO:0005886">
    <property type="term" value="C:plasma membrane"/>
    <property type="evidence" value="ECO:0007669"/>
    <property type="project" value="InterPro"/>
</dbReference>
<dbReference type="GO" id="GO:0016989">
    <property type="term" value="F:sigma factor antagonist activity"/>
    <property type="evidence" value="ECO:0007669"/>
    <property type="project" value="TreeGrafter"/>
</dbReference>
<keyword evidence="1" id="KW-0812">Transmembrane</keyword>
<dbReference type="EMBL" id="FNBP01000002">
    <property type="protein sequence ID" value="SDF60574.1"/>
    <property type="molecule type" value="Genomic_DNA"/>
</dbReference>
<name>A0A1G7MG30_9RHOB</name>
<dbReference type="RefSeq" id="WP_093740125.1">
    <property type="nucleotide sequence ID" value="NZ_FNBP01000002.1"/>
</dbReference>
<evidence type="ECO:0000259" key="2">
    <source>
        <dbReference type="Pfam" id="PF10099"/>
    </source>
</evidence>
<keyword evidence="1" id="KW-0472">Membrane</keyword>
<sequence>MSDHPTMPAEDDDMLAAEVALGLVEGEARDAARARMLQDRAFARRVADWQERFVAMTDDITPVNAPARSRKALMARLFSARRVPLMQRLWVWQGISFAALAAVAFLAVPLLQEPTVPTQGEVYATRMAAEDSALELLAVMDMSRGDIALRRVSGAAPEGRVLELWAILPERAPISLGVLPDGDVSRVALPADLAAEAAQITLAITDEPPGGAPGGVPTGSVMAAGAVAEL</sequence>
<reference evidence="4" key="1">
    <citation type="submission" date="2016-10" db="EMBL/GenBank/DDBJ databases">
        <authorList>
            <person name="Varghese N."/>
            <person name="Submissions S."/>
        </authorList>
    </citation>
    <scope>NUCLEOTIDE SEQUENCE [LARGE SCALE GENOMIC DNA]</scope>
    <source>
        <strain evidence="4">DSM 16477</strain>
    </source>
</reference>
<keyword evidence="4" id="KW-1185">Reference proteome</keyword>
<accession>A0A1G7MG30</accession>
<feature type="transmembrane region" description="Helical" evidence="1">
    <location>
        <begin position="89"/>
        <end position="111"/>
    </location>
</feature>
<dbReference type="GO" id="GO:0006417">
    <property type="term" value="P:regulation of translation"/>
    <property type="evidence" value="ECO:0007669"/>
    <property type="project" value="TreeGrafter"/>
</dbReference>
<feature type="domain" description="Anti-sigma K factor RskA C-terminal" evidence="2">
    <location>
        <begin position="98"/>
        <end position="221"/>
    </location>
</feature>
<dbReference type="PANTHER" id="PTHR37461:SF1">
    <property type="entry name" value="ANTI-SIGMA-K FACTOR RSKA"/>
    <property type="match status" value="1"/>
</dbReference>
<dbReference type="Pfam" id="PF10099">
    <property type="entry name" value="RskA_C"/>
    <property type="match status" value="1"/>
</dbReference>
<organism evidence="3 4">
    <name type="scientific">Sulfitobacter delicatus</name>
    <dbReference type="NCBI Taxonomy" id="218672"/>
    <lineage>
        <taxon>Bacteria</taxon>
        <taxon>Pseudomonadati</taxon>
        <taxon>Pseudomonadota</taxon>
        <taxon>Alphaproteobacteria</taxon>
        <taxon>Rhodobacterales</taxon>
        <taxon>Roseobacteraceae</taxon>
        <taxon>Sulfitobacter</taxon>
    </lineage>
</organism>
<dbReference type="OrthoDB" id="9816387at2"/>